<gene>
    <name evidence="1" type="ORF">CALMAC_LOCUS7938</name>
</gene>
<dbReference type="OrthoDB" id="9974365at2759"/>
<accession>A0A653CEN4</accession>
<reference evidence="1 2" key="1">
    <citation type="submission" date="2019-01" db="EMBL/GenBank/DDBJ databases">
        <authorList>
            <person name="Sayadi A."/>
        </authorList>
    </citation>
    <scope>NUCLEOTIDE SEQUENCE [LARGE SCALE GENOMIC DNA]</scope>
</reference>
<evidence type="ECO:0000313" key="2">
    <source>
        <dbReference type="Proteomes" id="UP000410492"/>
    </source>
</evidence>
<dbReference type="GO" id="GO:0003676">
    <property type="term" value="F:nucleic acid binding"/>
    <property type="evidence" value="ECO:0007669"/>
    <property type="project" value="InterPro"/>
</dbReference>
<proteinExistence type="predicted"/>
<evidence type="ECO:0000313" key="1">
    <source>
        <dbReference type="EMBL" id="VEN45510.1"/>
    </source>
</evidence>
<dbReference type="Gene3D" id="3.30.420.10">
    <property type="entry name" value="Ribonuclease H-like superfamily/Ribonuclease H"/>
    <property type="match status" value="1"/>
</dbReference>
<protein>
    <submittedName>
        <fullName evidence="1">Uncharacterized protein</fullName>
    </submittedName>
</protein>
<organism evidence="1 2">
    <name type="scientific">Callosobruchus maculatus</name>
    <name type="common">Southern cowpea weevil</name>
    <name type="synonym">Pulse bruchid</name>
    <dbReference type="NCBI Taxonomy" id="64391"/>
    <lineage>
        <taxon>Eukaryota</taxon>
        <taxon>Metazoa</taxon>
        <taxon>Ecdysozoa</taxon>
        <taxon>Arthropoda</taxon>
        <taxon>Hexapoda</taxon>
        <taxon>Insecta</taxon>
        <taxon>Pterygota</taxon>
        <taxon>Neoptera</taxon>
        <taxon>Endopterygota</taxon>
        <taxon>Coleoptera</taxon>
        <taxon>Polyphaga</taxon>
        <taxon>Cucujiformia</taxon>
        <taxon>Chrysomeloidea</taxon>
        <taxon>Chrysomelidae</taxon>
        <taxon>Bruchinae</taxon>
        <taxon>Bruchini</taxon>
        <taxon>Callosobruchus</taxon>
    </lineage>
</organism>
<dbReference type="EMBL" id="CAACVG010007451">
    <property type="protein sequence ID" value="VEN45510.1"/>
    <property type="molecule type" value="Genomic_DNA"/>
</dbReference>
<dbReference type="Proteomes" id="UP000410492">
    <property type="component" value="Unassembled WGS sequence"/>
</dbReference>
<dbReference type="InterPro" id="IPR001888">
    <property type="entry name" value="Transposase_1"/>
</dbReference>
<dbReference type="PANTHER" id="PTHR46060">
    <property type="entry name" value="MARINER MOS1 TRANSPOSASE-LIKE PROTEIN"/>
    <property type="match status" value="1"/>
</dbReference>
<dbReference type="PANTHER" id="PTHR46060:SF1">
    <property type="entry name" value="MARINER MOS1 TRANSPOSASE-LIKE PROTEIN"/>
    <property type="match status" value="1"/>
</dbReference>
<sequence length="368" mass="43446">MKDIEQRVAIKLMVKLGKKPIEIRQLLREMYGEKSMGKATVYTWIKRFSEGRTNVIDNERTGRPTTARTCNSVDKVKTLVQTNPRRTLRNMMFRMSISKGTIARILRDDLGLTYMSHKWVIRTLDDDQKQHRLMFCRDMLEHNFRDSIINNIVTGDCYIFSHYTSDSNTIRIKFYLICFFDKSGIIHHEYLSEEEINNKNVYVGVLQRLRNKIRQERPEIDNRWILYHSNVPTHTCLTVQKFLAKESITAIEYPSFWADLAPFDYFFVHRLHNLLKGKQFDSRQDAEDKLDKVLRMIPKISGFLEAFEELPSRWESVTHKGGDYYVKEDEGDGIIQNKDGEQNAEDDYDEFDEQISEDEDTQDIIVIN</sequence>
<dbReference type="InterPro" id="IPR036397">
    <property type="entry name" value="RNaseH_sf"/>
</dbReference>
<dbReference type="Pfam" id="PF01359">
    <property type="entry name" value="Transposase_1"/>
    <property type="match status" value="1"/>
</dbReference>
<name>A0A653CEN4_CALMS</name>
<dbReference type="Gene3D" id="1.10.10.1450">
    <property type="match status" value="1"/>
</dbReference>
<keyword evidence="2" id="KW-1185">Reference proteome</keyword>
<dbReference type="AlphaFoldDB" id="A0A653CEN4"/>
<dbReference type="InterPro" id="IPR052709">
    <property type="entry name" value="Transposase-MT_Hybrid"/>
</dbReference>